<dbReference type="AlphaFoldDB" id="A0A1H2M1P0"/>
<dbReference type="Proteomes" id="UP000198675">
    <property type="component" value="Chromosome I"/>
</dbReference>
<dbReference type="RefSeq" id="WP_092377185.1">
    <property type="nucleotide sequence ID" value="NZ_LT629797.1"/>
</dbReference>
<keyword evidence="2" id="KW-1185">Reference proteome</keyword>
<organism evidence="1 2">
    <name type="scientific">Pseudomonas sihuiensis</name>
    <dbReference type="NCBI Taxonomy" id="1274359"/>
    <lineage>
        <taxon>Bacteria</taxon>
        <taxon>Pseudomonadati</taxon>
        <taxon>Pseudomonadota</taxon>
        <taxon>Gammaproteobacteria</taxon>
        <taxon>Pseudomonadales</taxon>
        <taxon>Pseudomonadaceae</taxon>
        <taxon>Pseudomonas</taxon>
    </lineage>
</organism>
<protein>
    <submittedName>
        <fullName evidence="1">Uncharacterized protein</fullName>
    </submittedName>
</protein>
<dbReference type="EMBL" id="LT629797">
    <property type="protein sequence ID" value="SDU87167.1"/>
    <property type="molecule type" value="Genomic_DNA"/>
</dbReference>
<accession>A0A1H2M1P0</accession>
<reference evidence="2" key="1">
    <citation type="submission" date="2016-10" db="EMBL/GenBank/DDBJ databases">
        <authorList>
            <person name="Varghese N."/>
            <person name="Submissions S."/>
        </authorList>
    </citation>
    <scope>NUCLEOTIDE SEQUENCE [LARGE SCALE GENOMIC DNA]</scope>
    <source>
        <strain evidence="2">KCTC 32246</strain>
    </source>
</reference>
<evidence type="ECO:0000313" key="1">
    <source>
        <dbReference type="EMBL" id="SDU87167.1"/>
    </source>
</evidence>
<gene>
    <name evidence="1" type="ORF">SAMN05216363_2632</name>
</gene>
<evidence type="ECO:0000313" key="2">
    <source>
        <dbReference type="Proteomes" id="UP000198675"/>
    </source>
</evidence>
<sequence>MDRHEALRRLDKKTRNKLRALLSEKDENVINRLADLRSKLGKDQVNAIEVILNNPSMTRAVKIPKPFPKKPPFADTLQEHREMTLQQLLSSINADTIKHTAQLNRLAASFEELDTLYAAKKFNSCIDVIHKILKEDGWSHALLRRIILIRENLEEDAIDNRIESLVLQAGIKGIVVSSLIHSYDKDQSILMIKRSIMNIVDRGGVNRYTRTLSKLTVQPLASSHSELEEFLREVIKCSLIDAIILAKYNSHLFLISEYPAISEISGRLGKQKIFEPLVLTYDASNSEGEYSFFKQSSAWLEYEPVRQYRMLIDSYYDASREEVGELPAEIELSIQASVGGITLKDLIGNSQFTRHNYSTLARLESSGTVTRSAIFNYWLTTSGGQIGFQKEELLTLMGLTRDLSRTVPIKAVRTAAKLAKDELVKLILLLLLAKRSKNELDSFLLRKLLEDLAFKYHEGCLVKLVEAYQFTHPYVAEYIYDISTEDFLAKLNKLAPHRSYIPEIRASLHEWMARFTKDDHYLQRARAVRIDHQINRVRNEIDDHRIYVDPSRFSSWLEDEMMIELNNAIISTGTDKKGQSVTCDETVISLVMTQSYSAFCSNAVFGISSYIGRRIRHGTFHGHLYSSVINSLEKSEKFKSLFSNNQFMVKWSLWKDNYNRIVEEIISERLHVQSRSKPLGLLTPEVYGAGKQEVLAAAVTNISKNYAEMTSTADICQTIIDYCWRLAEIDLVSVVRYLKAQQVPLKNEFFLDEELVPAAAHVSPVLADTFRRDLCLSIDRKLSTMFGWFKRPSIIAPTASVSLLFSATVEEVKDTIHDFDPQSADESKEEIDLVGGFYHLIYDSLAIVVSNAARHSDRSRPLKRKFEIVPGKPKYLTVEMSSFIKPSDSIIEVSNNIEARKRASFQDANLYDKKSGISKLLLLESSRQDFKLEQYEVIGNEVKVRLVYALEH</sequence>
<proteinExistence type="predicted"/>
<name>A0A1H2M1P0_9PSED</name>